<dbReference type="GO" id="GO:0016787">
    <property type="term" value="F:hydrolase activity"/>
    <property type="evidence" value="ECO:0007669"/>
    <property type="project" value="UniProtKB-KW"/>
</dbReference>
<proteinExistence type="predicted"/>
<dbReference type="GO" id="GO:0004386">
    <property type="term" value="F:helicase activity"/>
    <property type="evidence" value="ECO:0007669"/>
    <property type="project" value="UniProtKB-KW"/>
</dbReference>
<evidence type="ECO:0000256" key="4">
    <source>
        <dbReference type="SAM" id="MobiDB-lite"/>
    </source>
</evidence>
<comment type="caution">
    <text evidence="7">The sequence shown here is derived from an EMBL/GenBank/DDBJ whole genome shotgun (WGS) entry which is preliminary data.</text>
</comment>
<dbReference type="CDD" id="cd18793">
    <property type="entry name" value="SF2_C_SNF"/>
    <property type="match status" value="1"/>
</dbReference>
<dbReference type="Gene3D" id="3.40.50.300">
    <property type="entry name" value="P-loop containing nucleotide triphosphate hydrolases"/>
    <property type="match status" value="1"/>
</dbReference>
<feature type="region of interest" description="Disordered" evidence="4">
    <location>
        <begin position="1"/>
        <end position="39"/>
    </location>
</feature>
<evidence type="ECO:0000256" key="1">
    <source>
        <dbReference type="ARBA" id="ARBA00022741"/>
    </source>
</evidence>
<dbReference type="GO" id="GO:0005524">
    <property type="term" value="F:ATP binding"/>
    <property type="evidence" value="ECO:0007669"/>
    <property type="project" value="UniProtKB-KW"/>
</dbReference>
<dbReference type="Pfam" id="PF00271">
    <property type="entry name" value="Helicase_C"/>
    <property type="match status" value="1"/>
</dbReference>
<dbReference type="InterPro" id="IPR014001">
    <property type="entry name" value="Helicase_ATP-bd"/>
</dbReference>
<dbReference type="CDD" id="cd18008">
    <property type="entry name" value="DEXDc_SHPRH-like"/>
    <property type="match status" value="1"/>
</dbReference>
<keyword evidence="2" id="KW-0378">Hydrolase</keyword>
<keyword evidence="8" id="KW-1185">Reference proteome</keyword>
<dbReference type="GO" id="GO:0005634">
    <property type="term" value="C:nucleus"/>
    <property type="evidence" value="ECO:0007669"/>
    <property type="project" value="TreeGrafter"/>
</dbReference>
<dbReference type="SMART" id="SM00490">
    <property type="entry name" value="HELICc"/>
    <property type="match status" value="1"/>
</dbReference>
<evidence type="ECO:0000313" key="8">
    <source>
        <dbReference type="Proteomes" id="UP001164286"/>
    </source>
</evidence>
<dbReference type="Gene3D" id="3.40.50.10810">
    <property type="entry name" value="Tandem AAA-ATPase domain"/>
    <property type="match status" value="1"/>
</dbReference>
<keyword evidence="7" id="KW-0347">Helicase</keyword>
<dbReference type="InterPro" id="IPR038718">
    <property type="entry name" value="SNF2-like_sf"/>
</dbReference>
<dbReference type="SUPFAM" id="SSF52540">
    <property type="entry name" value="P-loop containing nucleoside triphosphate hydrolases"/>
    <property type="match status" value="2"/>
</dbReference>
<sequence>MEHRHLHPASGPSRATDYVDLTESPPPTRPLSSSTANNRTVPSVSSYAAYIKPAKAFPTPVSTTFQHPTYDASWPKWVQPAPPKPIKPAEDREAFDLDAIKISAEDWTKHQGDSEAHMRELLSAAIGEADEEIKEGEDVVEGFADAVRLMPHQIRGVKWMRGRESGRKFGGILADDMGLGKTVQMLARIVEGQPTAADKKAGFKGTLIVAPLAVMEQWATEVRTKTRPGQLKVTTHHGPTRTKTGRKLEGYDVVITTYQTLASEHAQDAVESDSDNPKRGGVLFSQKWHRVVLGEWCRLFCSLRQAGSERPTSGTPIQNNVEELYSLFRFLRAKPLDDWNNFRDRIAKLVKQGQTKVAMKRLQVVLKAIMLRRAKDATLDGKPILVLPGRTVEVVPCVFDTDERAFYDALEQKTALTFNKFMSSGTVMSNYTSVLTLLLRLRQACDHPLLVTASFAQAAGDETNPQVIEDDTDGLANLLGGLGVSGQAKPAVPKCDLCQADCTTGTRCEDCKDLAAKPVHPVSAKIRMLLKLLKAVKPGEKTIVFSQFTSFLNLIEPMLKDHGIRYVRYDGSMRNDKRQEALEKIKTDDNVAVILISFKAGSTGLNLTVCNVVILLDLWWNPALEDQAFDRAHRLGQTKDVRIYKLTVEETVEDRILKLQDSKRELAKAALSGDAVRNLKLSLNDIMSESALV</sequence>
<dbReference type="PANTHER" id="PTHR45626">
    <property type="entry name" value="TRANSCRIPTION TERMINATION FACTOR 2-RELATED"/>
    <property type="match status" value="1"/>
</dbReference>
<evidence type="ECO:0000313" key="7">
    <source>
        <dbReference type="EMBL" id="KAI9638222.1"/>
    </source>
</evidence>
<organism evidence="7 8">
    <name type="scientific">Dioszegia hungarica</name>
    <dbReference type="NCBI Taxonomy" id="4972"/>
    <lineage>
        <taxon>Eukaryota</taxon>
        <taxon>Fungi</taxon>
        <taxon>Dikarya</taxon>
        <taxon>Basidiomycota</taxon>
        <taxon>Agaricomycotina</taxon>
        <taxon>Tremellomycetes</taxon>
        <taxon>Tremellales</taxon>
        <taxon>Bulleribasidiaceae</taxon>
        <taxon>Dioszegia</taxon>
    </lineage>
</organism>
<dbReference type="Pfam" id="PF00176">
    <property type="entry name" value="SNF2-rel_dom"/>
    <property type="match status" value="1"/>
</dbReference>
<feature type="domain" description="Helicase ATP-binding" evidence="5">
    <location>
        <begin position="162"/>
        <end position="334"/>
    </location>
</feature>
<protein>
    <submittedName>
        <fullName evidence="7">DEAD/DEAH box helicase</fullName>
    </submittedName>
</protein>
<dbReference type="InterPro" id="IPR027417">
    <property type="entry name" value="P-loop_NTPase"/>
</dbReference>
<reference evidence="7" key="1">
    <citation type="journal article" date="2022" name="G3 (Bethesda)">
        <title>High quality genome of the basidiomycete yeast Dioszegia hungarica PDD-24b-2 isolated from cloud water.</title>
        <authorList>
            <person name="Jarrige D."/>
            <person name="Haridas S."/>
            <person name="Bleykasten-Grosshans C."/>
            <person name="Joly M."/>
            <person name="Nadalig T."/>
            <person name="Sancelme M."/>
            <person name="Vuilleumier S."/>
            <person name="Grigoriev I.V."/>
            <person name="Amato P."/>
            <person name="Bringel F."/>
        </authorList>
    </citation>
    <scope>NUCLEOTIDE SEQUENCE</scope>
    <source>
        <strain evidence="7">PDD-24b-2</strain>
    </source>
</reference>
<dbReference type="InterPro" id="IPR049730">
    <property type="entry name" value="SNF2/RAD54-like_C"/>
</dbReference>
<evidence type="ECO:0000256" key="2">
    <source>
        <dbReference type="ARBA" id="ARBA00022801"/>
    </source>
</evidence>
<dbReference type="EMBL" id="JAKWFO010000003">
    <property type="protein sequence ID" value="KAI9638222.1"/>
    <property type="molecule type" value="Genomic_DNA"/>
</dbReference>
<dbReference type="PROSITE" id="PS51194">
    <property type="entry name" value="HELICASE_CTER"/>
    <property type="match status" value="1"/>
</dbReference>
<dbReference type="AlphaFoldDB" id="A0AA38HB68"/>
<dbReference type="SMART" id="SM00487">
    <property type="entry name" value="DEXDc"/>
    <property type="match status" value="1"/>
</dbReference>
<dbReference type="PROSITE" id="PS51192">
    <property type="entry name" value="HELICASE_ATP_BIND_1"/>
    <property type="match status" value="1"/>
</dbReference>
<dbReference type="Proteomes" id="UP001164286">
    <property type="component" value="Unassembled WGS sequence"/>
</dbReference>
<name>A0AA38HB68_9TREE</name>
<evidence type="ECO:0000259" key="6">
    <source>
        <dbReference type="PROSITE" id="PS51194"/>
    </source>
</evidence>
<keyword evidence="3" id="KW-0067">ATP-binding</keyword>
<keyword evidence="1" id="KW-0547">Nucleotide-binding</keyword>
<dbReference type="RefSeq" id="XP_052947999.1">
    <property type="nucleotide sequence ID" value="XM_053086737.1"/>
</dbReference>
<dbReference type="PANTHER" id="PTHR45626:SF14">
    <property type="entry name" value="ATP-DEPENDENT DNA HELICASE (EUROFUNG)"/>
    <property type="match status" value="1"/>
</dbReference>
<dbReference type="InterPro" id="IPR050628">
    <property type="entry name" value="SNF2_RAD54_helicase_TF"/>
</dbReference>
<accession>A0AA38HB68</accession>
<dbReference type="InterPro" id="IPR001650">
    <property type="entry name" value="Helicase_C-like"/>
</dbReference>
<dbReference type="GeneID" id="77725938"/>
<dbReference type="GO" id="GO:0008094">
    <property type="term" value="F:ATP-dependent activity, acting on DNA"/>
    <property type="evidence" value="ECO:0007669"/>
    <property type="project" value="TreeGrafter"/>
</dbReference>
<dbReference type="GO" id="GO:0006281">
    <property type="term" value="P:DNA repair"/>
    <property type="evidence" value="ECO:0007669"/>
    <property type="project" value="TreeGrafter"/>
</dbReference>
<dbReference type="InterPro" id="IPR000330">
    <property type="entry name" value="SNF2_N"/>
</dbReference>
<evidence type="ECO:0000259" key="5">
    <source>
        <dbReference type="PROSITE" id="PS51192"/>
    </source>
</evidence>
<feature type="domain" description="Helicase C-terminal" evidence="6">
    <location>
        <begin position="528"/>
        <end position="687"/>
    </location>
</feature>
<evidence type="ECO:0000256" key="3">
    <source>
        <dbReference type="ARBA" id="ARBA00022840"/>
    </source>
</evidence>
<gene>
    <name evidence="7" type="ORF">MKK02DRAFT_23475</name>
</gene>